<dbReference type="EMBL" id="CM024812">
    <property type="protein sequence ID" value="KAG8004502.1"/>
    <property type="molecule type" value="Genomic_DNA"/>
</dbReference>
<evidence type="ECO:0000313" key="1">
    <source>
        <dbReference type="EMBL" id="KAG8004502.1"/>
    </source>
</evidence>
<feature type="non-terminal residue" evidence="1">
    <location>
        <position position="248"/>
    </location>
</feature>
<comment type="caution">
    <text evidence="1">The sequence shown here is derived from an EMBL/GenBank/DDBJ whole genome shotgun (WGS) entry which is preliminary data.</text>
</comment>
<gene>
    <name evidence="1" type="primary">RCBTB1.2</name>
    <name evidence="1" type="ORF">GBF38_008758</name>
</gene>
<proteinExistence type="predicted"/>
<organism evidence="1 2">
    <name type="scientific">Nibea albiflora</name>
    <name type="common">Yellow drum</name>
    <name type="synonym">Corvina albiflora</name>
    <dbReference type="NCBI Taxonomy" id="240163"/>
    <lineage>
        <taxon>Eukaryota</taxon>
        <taxon>Metazoa</taxon>
        <taxon>Chordata</taxon>
        <taxon>Craniata</taxon>
        <taxon>Vertebrata</taxon>
        <taxon>Euteleostomi</taxon>
        <taxon>Actinopterygii</taxon>
        <taxon>Neopterygii</taxon>
        <taxon>Teleostei</taxon>
        <taxon>Neoteleostei</taxon>
        <taxon>Acanthomorphata</taxon>
        <taxon>Eupercaria</taxon>
        <taxon>Sciaenidae</taxon>
        <taxon>Nibea</taxon>
    </lineage>
</organism>
<protein>
    <submittedName>
        <fullName evidence="1">RCC1 and BTB domain-containing protein 1</fullName>
    </submittedName>
</protein>
<reference evidence="1" key="1">
    <citation type="submission" date="2020-04" db="EMBL/GenBank/DDBJ databases">
        <title>A chromosome-scale assembly and high-density genetic map of the yellow drum (Nibea albiflora) genome.</title>
        <authorList>
            <person name="Xu D."/>
            <person name="Zhang W."/>
            <person name="Chen R."/>
            <person name="Tan P."/>
            <person name="Wang L."/>
            <person name="Song H."/>
            <person name="Tian L."/>
            <person name="Zhu Q."/>
            <person name="Wang B."/>
        </authorList>
    </citation>
    <scope>NUCLEOTIDE SEQUENCE</scope>
    <source>
        <strain evidence="1">ZJHYS-2018</strain>
    </source>
</reference>
<name>A0ACB7EQS9_NIBAL</name>
<dbReference type="Proteomes" id="UP000805704">
    <property type="component" value="Chromosome 24"/>
</dbReference>
<accession>A0ACB7EQS9</accession>
<keyword evidence="2" id="KW-1185">Reference proteome</keyword>
<sequence length="248" mass="26096">MVRQACVFGTSANEAIYITHGNEVFVFGLNSSSCLGTGDSLSTIVPKKLDFLRGKKVVSLSYGSGPHVLLATDDGQLFAWGHNGYSQIGNGTTNQGLTPVLITSNLQNKKVFAWGYNNCGQIGSGSTANQPYPRKVTGSMQGKTAVAITCGQTSSMTVIENGEVKTRGVYGWGYNGNGQLGIGNNGNQLTPCRLSALQGLCIQQIVSGYGHCLALTDEGLLYSWGANTYGQLGTGNKSNHLSPTQIMA</sequence>
<evidence type="ECO:0000313" key="2">
    <source>
        <dbReference type="Proteomes" id="UP000805704"/>
    </source>
</evidence>